<dbReference type="PANTHER" id="PTHR24220">
    <property type="entry name" value="IMPORT ATP-BINDING PROTEIN"/>
    <property type="match status" value="1"/>
</dbReference>
<dbReference type="RefSeq" id="WP_007017694.1">
    <property type="nucleotide sequence ID" value="NZ_CH724114.1"/>
</dbReference>
<evidence type="ECO:0000313" key="10">
    <source>
        <dbReference type="Proteomes" id="UP000004263"/>
    </source>
</evidence>
<dbReference type="GO" id="GO:0005524">
    <property type="term" value="F:ATP binding"/>
    <property type="evidence" value="ECO:0007669"/>
    <property type="project" value="UniProtKB-KW"/>
</dbReference>
<dbReference type="GO" id="GO:0016887">
    <property type="term" value="F:ATP hydrolysis activity"/>
    <property type="evidence" value="ECO:0007669"/>
    <property type="project" value="InterPro"/>
</dbReference>
<dbReference type="Proteomes" id="UP000004263">
    <property type="component" value="Unassembled WGS sequence"/>
</dbReference>
<dbReference type="OrthoDB" id="9801477at2"/>
<dbReference type="InterPro" id="IPR003593">
    <property type="entry name" value="AAA+_ATPase"/>
</dbReference>
<gene>
    <name evidence="9" type="ORF">RED65_01080</name>
</gene>
<evidence type="ECO:0000256" key="7">
    <source>
        <dbReference type="ARBA" id="ARBA00023136"/>
    </source>
</evidence>
<keyword evidence="3" id="KW-1003">Cell membrane</keyword>
<dbReference type="Gene3D" id="3.40.50.300">
    <property type="entry name" value="P-loop containing nucleotide triphosphate hydrolases"/>
    <property type="match status" value="1"/>
</dbReference>
<comment type="similarity">
    <text evidence="1">Belongs to the ABC transporter superfamily.</text>
</comment>
<dbReference type="PROSITE" id="PS00211">
    <property type="entry name" value="ABC_TRANSPORTER_1"/>
    <property type="match status" value="1"/>
</dbReference>
<keyword evidence="4" id="KW-0547">Nucleotide-binding</keyword>
<keyword evidence="6" id="KW-1278">Translocase</keyword>
<reference evidence="9 10" key="1">
    <citation type="submission" date="2006-03" db="EMBL/GenBank/DDBJ databases">
        <authorList>
            <person name="Pinhassi J."/>
            <person name="Pedros-Alio C."/>
            <person name="Ferriera S."/>
            <person name="Johnson J."/>
            <person name="Kravitz S."/>
            <person name="Halpern A."/>
            <person name="Remington K."/>
            <person name="Beeson K."/>
            <person name="Tran B."/>
            <person name="Rogers Y.-H."/>
            <person name="Friedman R."/>
            <person name="Venter J.C."/>
        </authorList>
    </citation>
    <scope>NUCLEOTIDE SEQUENCE [LARGE SCALE GENOMIC DNA]</scope>
    <source>
        <strain evidence="9 10">RED65</strain>
    </source>
</reference>
<sequence length="227" mass="24704">MTSKAVLSCIDLNKAYKVGPESVSVIQDLQLQLNEGDWISIVGASGSGKTTLLNMLGGLDDPSTGSVLWGEQDIFKLNRKQLDALRNQYLGFVYQFHHLLAEFTALENVAMPLLIGRTKQADALAAAKNILDKVGLSHRYDHKPAELSGGERQRVALARALVGKPKLVLLDEPTGNLDEHTAQDVQSLIAELNRDLGTAFVVVTHDLTFAAKASQQYVLMNGQLQAQ</sequence>
<dbReference type="InterPro" id="IPR027417">
    <property type="entry name" value="P-loop_NTPase"/>
</dbReference>
<dbReference type="AlphaFoldDB" id="Q1N4W8"/>
<dbReference type="InterPro" id="IPR015854">
    <property type="entry name" value="ABC_transpr_LolD-like"/>
</dbReference>
<dbReference type="Pfam" id="PF00005">
    <property type="entry name" value="ABC_tran"/>
    <property type="match status" value="1"/>
</dbReference>
<keyword evidence="9" id="KW-0449">Lipoprotein</keyword>
<evidence type="ECO:0000256" key="1">
    <source>
        <dbReference type="ARBA" id="ARBA00005417"/>
    </source>
</evidence>
<dbReference type="EMBL" id="AAQH01000002">
    <property type="protein sequence ID" value="EAT13310.1"/>
    <property type="molecule type" value="Genomic_DNA"/>
</dbReference>
<feature type="domain" description="ABC transporter" evidence="8">
    <location>
        <begin position="7"/>
        <end position="227"/>
    </location>
</feature>
<keyword evidence="5 9" id="KW-0067">ATP-binding</keyword>
<accession>Q1N4W8</accession>
<evidence type="ECO:0000256" key="6">
    <source>
        <dbReference type="ARBA" id="ARBA00022967"/>
    </source>
</evidence>
<dbReference type="FunFam" id="3.40.50.300:FF:000230">
    <property type="entry name" value="Lipoprotein-releasing system ATP-binding protein LolD"/>
    <property type="match status" value="1"/>
</dbReference>
<dbReference type="CDD" id="cd03255">
    <property type="entry name" value="ABC_MJ0796_LolCDE_FtsE"/>
    <property type="match status" value="1"/>
</dbReference>
<keyword evidence="2" id="KW-0813">Transport</keyword>
<dbReference type="InterPro" id="IPR003439">
    <property type="entry name" value="ABC_transporter-like_ATP-bd"/>
</dbReference>
<dbReference type="PROSITE" id="PS50893">
    <property type="entry name" value="ABC_TRANSPORTER_2"/>
    <property type="match status" value="1"/>
</dbReference>
<dbReference type="STRING" id="207949.RED65_01080"/>
<dbReference type="GO" id="GO:0022857">
    <property type="term" value="F:transmembrane transporter activity"/>
    <property type="evidence" value="ECO:0007669"/>
    <property type="project" value="TreeGrafter"/>
</dbReference>
<dbReference type="InterPro" id="IPR017871">
    <property type="entry name" value="ABC_transporter-like_CS"/>
</dbReference>
<dbReference type="InterPro" id="IPR017911">
    <property type="entry name" value="MacB-like_ATP-bd"/>
</dbReference>
<evidence type="ECO:0000256" key="4">
    <source>
        <dbReference type="ARBA" id="ARBA00022741"/>
    </source>
</evidence>
<dbReference type="SMART" id="SM00382">
    <property type="entry name" value="AAA"/>
    <property type="match status" value="1"/>
</dbReference>
<dbReference type="SUPFAM" id="SSF52540">
    <property type="entry name" value="P-loop containing nucleoside triphosphate hydrolases"/>
    <property type="match status" value="1"/>
</dbReference>
<evidence type="ECO:0000259" key="8">
    <source>
        <dbReference type="PROSITE" id="PS50893"/>
    </source>
</evidence>
<evidence type="ECO:0000256" key="3">
    <source>
        <dbReference type="ARBA" id="ARBA00022475"/>
    </source>
</evidence>
<dbReference type="PANTHER" id="PTHR24220:SF689">
    <property type="entry name" value="LIPOPROTEIN-RELEASING SYSTEM ATP-BINDING PROTEIN LOLD"/>
    <property type="match status" value="1"/>
</dbReference>
<organism evidence="9 10">
    <name type="scientific">Bermanella marisrubri</name>
    <dbReference type="NCBI Taxonomy" id="207949"/>
    <lineage>
        <taxon>Bacteria</taxon>
        <taxon>Pseudomonadati</taxon>
        <taxon>Pseudomonadota</taxon>
        <taxon>Gammaproteobacteria</taxon>
        <taxon>Oceanospirillales</taxon>
        <taxon>Oceanospirillaceae</taxon>
        <taxon>Bermanella</taxon>
    </lineage>
</organism>
<dbReference type="GO" id="GO:0005886">
    <property type="term" value="C:plasma membrane"/>
    <property type="evidence" value="ECO:0007669"/>
    <property type="project" value="TreeGrafter"/>
</dbReference>
<dbReference type="GO" id="GO:0044874">
    <property type="term" value="P:lipoprotein localization to outer membrane"/>
    <property type="evidence" value="ECO:0007669"/>
    <property type="project" value="TreeGrafter"/>
</dbReference>
<protein>
    <submittedName>
        <fullName evidence="9">Lipoprotein releasing system, ATP-binding protein LolD</fullName>
    </submittedName>
</protein>
<proteinExistence type="inferred from homology"/>
<evidence type="ECO:0000313" key="9">
    <source>
        <dbReference type="EMBL" id="EAT13310.1"/>
    </source>
</evidence>
<keyword evidence="7" id="KW-0472">Membrane</keyword>
<dbReference type="HOGENOM" id="CLU_000604_1_22_6"/>
<evidence type="ECO:0000256" key="2">
    <source>
        <dbReference type="ARBA" id="ARBA00022448"/>
    </source>
</evidence>
<keyword evidence="10" id="KW-1185">Reference proteome</keyword>
<dbReference type="GO" id="GO:0089705">
    <property type="term" value="P:protein localization to outer membrane"/>
    <property type="evidence" value="ECO:0007669"/>
    <property type="project" value="TreeGrafter"/>
</dbReference>
<comment type="caution">
    <text evidence="9">The sequence shown here is derived from an EMBL/GenBank/DDBJ whole genome shotgun (WGS) entry which is preliminary data.</text>
</comment>
<evidence type="ECO:0000256" key="5">
    <source>
        <dbReference type="ARBA" id="ARBA00022840"/>
    </source>
</evidence>
<name>Q1N4W8_9GAMM</name>